<sequence length="187" mass="22283">MKQHIFLIFVLFNISMSLVSCKLQEQKNYKSCQNTELIKELIEQEFITQKNRFDNVIYNKVLKQTISKENLELFLKPDGFSMMTKIEIKSEKDIIDFTNFFSAKDFEYMRCQLKQNKIDNWKQILERKYFETSNIAENTLSYSVPLFSTDQSHALIYRETVGSGSLFLLKKSNGKWEYYAKQLVWID</sequence>
<gene>
    <name evidence="1" type="ORF">EV195_101303</name>
</gene>
<dbReference type="EMBL" id="SLXM01000001">
    <property type="protein sequence ID" value="TCP28143.1"/>
    <property type="molecule type" value="Genomic_DNA"/>
</dbReference>
<dbReference type="RefSeq" id="WP_132791897.1">
    <property type="nucleotide sequence ID" value="NZ_SLXM01000001.1"/>
</dbReference>
<dbReference type="AlphaFoldDB" id="A0A4R2P0I0"/>
<proteinExistence type="predicted"/>
<name>A0A4R2P0I0_9FLAO</name>
<accession>A0A4R2P0I0</accession>
<evidence type="ECO:0000313" key="1">
    <source>
        <dbReference type="EMBL" id="TCP28143.1"/>
    </source>
</evidence>
<dbReference type="OrthoDB" id="714084at2"/>
<dbReference type="Proteomes" id="UP000294564">
    <property type="component" value="Unassembled WGS sequence"/>
</dbReference>
<protein>
    <recommendedName>
        <fullName evidence="3">Lipoprotein</fullName>
    </recommendedName>
</protein>
<keyword evidence="2" id="KW-1185">Reference proteome</keyword>
<reference evidence="1 2" key="1">
    <citation type="submission" date="2019-03" db="EMBL/GenBank/DDBJ databases">
        <title>Genomic Encyclopedia of Type Strains, Phase IV (KMG-IV): sequencing the most valuable type-strain genomes for metagenomic binning, comparative biology and taxonomic classification.</title>
        <authorList>
            <person name="Goeker M."/>
        </authorList>
    </citation>
    <scope>NUCLEOTIDE SEQUENCE [LARGE SCALE GENOMIC DNA]</scope>
    <source>
        <strain evidence="1 2">DSM 14836</strain>
    </source>
</reference>
<evidence type="ECO:0008006" key="3">
    <source>
        <dbReference type="Google" id="ProtNLM"/>
    </source>
</evidence>
<comment type="caution">
    <text evidence="1">The sequence shown here is derived from an EMBL/GenBank/DDBJ whole genome shotgun (WGS) entry which is preliminary data.</text>
</comment>
<organism evidence="1 2">
    <name type="scientific">Tenacibaculum skagerrakense</name>
    <dbReference type="NCBI Taxonomy" id="186571"/>
    <lineage>
        <taxon>Bacteria</taxon>
        <taxon>Pseudomonadati</taxon>
        <taxon>Bacteroidota</taxon>
        <taxon>Flavobacteriia</taxon>
        <taxon>Flavobacteriales</taxon>
        <taxon>Flavobacteriaceae</taxon>
        <taxon>Tenacibaculum</taxon>
    </lineage>
</organism>
<dbReference type="PROSITE" id="PS51257">
    <property type="entry name" value="PROKAR_LIPOPROTEIN"/>
    <property type="match status" value="1"/>
</dbReference>
<evidence type="ECO:0000313" key="2">
    <source>
        <dbReference type="Proteomes" id="UP000294564"/>
    </source>
</evidence>